<dbReference type="Proteomes" id="UP001501821">
    <property type="component" value="Unassembled WGS sequence"/>
</dbReference>
<proteinExistence type="predicted"/>
<evidence type="ECO:0000256" key="1">
    <source>
        <dbReference type="SAM" id="SignalP"/>
    </source>
</evidence>
<protein>
    <submittedName>
        <fullName evidence="2">Uncharacterized protein</fullName>
    </submittedName>
</protein>
<feature type="chain" id="PRO_5047084578" evidence="1">
    <location>
        <begin position="26"/>
        <end position="177"/>
    </location>
</feature>
<feature type="signal peptide" evidence="1">
    <location>
        <begin position="1"/>
        <end position="25"/>
    </location>
</feature>
<keyword evidence="1" id="KW-0732">Signal</keyword>
<gene>
    <name evidence="2" type="ORF">GCM10022242_31370</name>
</gene>
<keyword evidence="3" id="KW-1185">Reference proteome</keyword>
<evidence type="ECO:0000313" key="3">
    <source>
        <dbReference type="Proteomes" id="UP001501821"/>
    </source>
</evidence>
<name>A0ABP7IVL3_9ACTN</name>
<dbReference type="RefSeq" id="WP_344777125.1">
    <property type="nucleotide sequence ID" value="NZ_BAABAH010000012.1"/>
</dbReference>
<comment type="caution">
    <text evidence="2">The sequence shown here is derived from an EMBL/GenBank/DDBJ whole genome shotgun (WGS) entry which is preliminary data.</text>
</comment>
<evidence type="ECO:0000313" key="2">
    <source>
        <dbReference type="EMBL" id="GAA3827732.1"/>
    </source>
</evidence>
<dbReference type="EMBL" id="BAABAH010000012">
    <property type="protein sequence ID" value="GAA3827732.1"/>
    <property type="molecule type" value="Genomic_DNA"/>
</dbReference>
<organism evidence="2 3">
    <name type="scientific">Nocardioides panacisoli</name>
    <dbReference type="NCBI Taxonomy" id="627624"/>
    <lineage>
        <taxon>Bacteria</taxon>
        <taxon>Bacillati</taxon>
        <taxon>Actinomycetota</taxon>
        <taxon>Actinomycetes</taxon>
        <taxon>Propionibacteriales</taxon>
        <taxon>Nocardioidaceae</taxon>
        <taxon>Nocardioides</taxon>
    </lineage>
</organism>
<accession>A0ABP7IVL3</accession>
<sequence length="177" mass="19157">MRLLRLMIALAIAVALLSSPTTTRAEAPKVKHWKITTSAVGPLQLGDSLRDLKRAGYTFYPCGGKSGGHPCYFKGKLGKVMGFDVDEHRKVKQLMVNARSGHGYAFATKSGVHVGSTVKTLKAKEHAAYLGNYGYGDAFAVHQGKHQWITFFASGKKASSTIYSISVSTTKKPPQGR</sequence>
<reference evidence="3" key="1">
    <citation type="journal article" date="2019" name="Int. J. Syst. Evol. Microbiol.">
        <title>The Global Catalogue of Microorganisms (GCM) 10K type strain sequencing project: providing services to taxonomists for standard genome sequencing and annotation.</title>
        <authorList>
            <consortium name="The Broad Institute Genomics Platform"/>
            <consortium name="The Broad Institute Genome Sequencing Center for Infectious Disease"/>
            <person name="Wu L."/>
            <person name="Ma J."/>
        </authorList>
    </citation>
    <scope>NUCLEOTIDE SEQUENCE [LARGE SCALE GENOMIC DNA]</scope>
    <source>
        <strain evidence="3">JCM 16953</strain>
    </source>
</reference>